<keyword evidence="1" id="KW-0472">Membrane</keyword>
<dbReference type="HOGENOM" id="CLU_108338_0_0_2"/>
<feature type="transmembrane region" description="Helical" evidence="1">
    <location>
        <begin position="21"/>
        <end position="48"/>
    </location>
</feature>
<dbReference type="KEGG" id="mcn:Mcup_0228"/>
<dbReference type="EMBL" id="CP002656">
    <property type="protein sequence ID" value="AEB94337.1"/>
    <property type="molecule type" value="Genomic_DNA"/>
</dbReference>
<dbReference type="Proteomes" id="UP000007812">
    <property type="component" value="Chromosome"/>
</dbReference>
<keyword evidence="1" id="KW-0812">Transmembrane</keyword>
<dbReference type="AlphaFoldDB" id="F4FYU8"/>
<evidence type="ECO:0000313" key="3">
    <source>
        <dbReference type="Proteomes" id="UP000007812"/>
    </source>
</evidence>
<reference evidence="2 3" key="1">
    <citation type="journal article" date="2011" name="J. Bacteriol.">
        <title>Complete genome sequence of Metallosphaera cuprina, a metal sulfide-oxidizing archaeon from a hot spring.</title>
        <authorList>
            <person name="Liu L.J."/>
            <person name="You X.Y."/>
            <person name="Zheng H."/>
            <person name="Wang S."/>
            <person name="Jiang C.Y."/>
            <person name="Liu S.J."/>
        </authorList>
    </citation>
    <scope>NUCLEOTIDE SEQUENCE [LARGE SCALE GENOMIC DNA]</scope>
    <source>
        <strain evidence="2 3">Ar-4</strain>
    </source>
</reference>
<dbReference type="STRING" id="1006006.Mcup_0228"/>
<dbReference type="PATRIC" id="fig|1006006.8.peg.229"/>
<keyword evidence="3" id="KW-1185">Reference proteome</keyword>
<name>F4FYU8_METCR</name>
<proteinExistence type="predicted"/>
<gene>
    <name evidence="2" type="ordered locus">Mcup_0228</name>
</gene>
<evidence type="ECO:0000256" key="1">
    <source>
        <dbReference type="SAM" id="Phobius"/>
    </source>
</evidence>
<accession>F4FYU8</accession>
<keyword evidence="1" id="KW-1133">Transmembrane helix</keyword>
<evidence type="ECO:0000313" key="2">
    <source>
        <dbReference type="EMBL" id="AEB94337.1"/>
    </source>
</evidence>
<sequence>MSFIIRIKYITREPLLNIVRSGLLIIAGIAAAITLAYISVIIASMPIYPFHQRYLRDDIETGIYFDEKGISPVFLPQTANGINTSYQTAGSNVSGNNSVNFPAYTVINYSISINNSSNPPIFIVYAPVHECVNVNNISVYPVKIYSTSNGIVKFTILPDNNGLVHMTGDNRFYRVIEFEEVLLPNNSSIVVTLKLNDLPPGELWIPIWNHCEIEYIEVVIQG</sequence>
<protein>
    <submittedName>
        <fullName evidence="2">Uncharacterized protein</fullName>
    </submittedName>
</protein>
<organism evidence="2 3">
    <name type="scientific">Metallosphaera cuprina (strain Ar-4)</name>
    <dbReference type="NCBI Taxonomy" id="1006006"/>
    <lineage>
        <taxon>Archaea</taxon>
        <taxon>Thermoproteota</taxon>
        <taxon>Thermoprotei</taxon>
        <taxon>Sulfolobales</taxon>
        <taxon>Sulfolobaceae</taxon>
        <taxon>Metallosphaera</taxon>
    </lineage>
</organism>
<dbReference type="eggNOG" id="arCOG11008">
    <property type="taxonomic scope" value="Archaea"/>
</dbReference>